<evidence type="ECO:0000313" key="4">
    <source>
        <dbReference type="Proteomes" id="UP000006621"/>
    </source>
</evidence>
<reference evidence="3 4" key="1">
    <citation type="journal article" date="2011" name="Stand. Genomic Sci.">
        <title>Genome sequence of the moderately thermophilic halophile Flexistipes sinusarabici strain (MAS10).</title>
        <authorList>
            <person name="Lapidus A."/>
            <person name="Chertkov O."/>
            <person name="Nolan M."/>
            <person name="Lucas S."/>
            <person name="Hammon N."/>
            <person name="Deshpande S."/>
            <person name="Cheng J.F."/>
            <person name="Tapia R."/>
            <person name="Han C."/>
            <person name="Goodwin L."/>
            <person name="Pitluck S."/>
            <person name="Liolios K."/>
            <person name="Pagani I."/>
            <person name="Ivanova N."/>
            <person name="Huntemann M."/>
            <person name="Mavromatis K."/>
            <person name="Mikhailova N."/>
            <person name="Pati A."/>
            <person name="Chen A."/>
            <person name="Palaniappan K."/>
            <person name="Land M."/>
            <person name="Hauser L."/>
            <person name="Brambilla E.M."/>
            <person name="Rohde M."/>
            <person name="Abt B."/>
            <person name="Spring S."/>
            <person name="Goker M."/>
            <person name="Bristow J."/>
            <person name="Eisen J.A."/>
            <person name="Markowitz V."/>
            <person name="Hugenholtz P."/>
            <person name="Kyrpides N.C."/>
            <person name="Klenk H.P."/>
            <person name="Woyke T."/>
        </authorList>
    </citation>
    <scope>NUCLEOTIDE SEQUENCE [LARGE SCALE GENOMIC DNA]</scope>
    <source>
        <strain evidence="4">DSM 4947 / MAS 10</strain>
    </source>
</reference>
<dbReference type="EMBL" id="CP002858">
    <property type="protein sequence ID" value="AEI15320.1"/>
    <property type="molecule type" value="Genomic_DNA"/>
</dbReference>
<dbReference type="HOGENOM" id="CLU_009583_0_4_0"/>
<dbReference type="OrthoDB" id="9804196at2"/>
<accession>F8E9J1</accession>
<dbReference type="PANTHER" id="PTHR45947">
    <property type="entry name" value="SULFOQUINOVOSYL TRANSFERASE SQD2"/>
    <property type="match status" value="1"/>
</dbReference>
<dbReference type="eggNOG" id="COG0438">
    <property type="taxonomic scope" value="Bacteria"/>
</dbReference>
<dbReference type="InterPro" id="IPR050194">
    <property type="entry name" value="Glycosyltransferase_grp1"/>
</dbReference>
<sequence>MRFLHVVNVRWYNATAWYAVNLSKILKDYGHDVIVLGLPGTPPMDKAGQYHLETAEFDLNTNNPVKVFLNILKVNKLLKRFNPDVVNCHRGEFFWYFAFKKVLNKKSFKLIRTRGDIREPKKGFFNYFIHSVCDRIITSAEIIKNKYVENLGVSPSKISVVYGGVDDKKFIYSEKGRAKVREEMGFGEKDYVVGIVGRFDYVKGHENLIKAVGKLYYAKGMENIRLVLIGYETNLSNEDIKNLLKENGIEEISVITGYRDDIADCLSALDLGVVASTGSEAVCRVAFEIMAEGIPVVASDVGVLPEIIPEENIYSKNDIDGLADKIMHHSDKTFLFSEKKFYEDYMKAVNNNV</sequence>
<dbReference type="InterPro" id="IPR001296">
    <property type="entry name" value="Glyco_trans_1"/>
</dbReference>
<proteinExistence type="predicted"/>
<dbReference type="Proteomes" id="UP000006621">
    <property type="component" value="Chromosome"/>
</dbReference>
<gene>
    <name evidence="3" type="ordered locus">Flexsi_1673</name>
</gene>
<dbReference type="Gene3D" id="3.40.50.2000">
    <property type="entry name" value="Glycogen Phosphorylase B"/>
    <property type="match status" value="2"/>
</dbReference>
<dbReference type="Pfam" id="PF13439">
    <property type="entry name" value="Glyco_transf_4"/>
    <property type="match status" value="1"/>
</dbReference>
<evidence type="ECO:0000259" key="2">
    <source>
        <dbReference type="Pfam" id="PF13439"/>
    </source>
</evidence>
<dbReference type="Pfam" id="PF00534">
    <property type="entry name" value="Glycos_transf_1"/>
    <property type="match status" value="1"/>
</dbReference>
<dbReference type="RefSeq" id="WP_013886796.1">
    <property type="nucleotide sequence ID" value="NC_015672.1"/>
</dbReference>
<organism evidence="3 4">
    <name type="scientific">Flexistipes sinusarabici (strain ATCC 49648 / DSM 4947 / MAS 10)</name>
    <dbReference type="NCBI Taxonomy" id="717231"/>
    <lineage>
        <taxon>Bacteria</taxon>
        <taxon>Pseudomonadati</taxon>
        <taxon>Deferribacterota</taxon>
        <taxon>Deferribacteres</taxon>
        <taxon>Deferribacterales</taxon>
        <taxon>Flexistipitaceae</taxon>
        <taxon>Flexistipes</taxon>
    </lineage>
</organism>
<evidence type="ECO:0000259" key="1">
    <source>
        <dbReference type="Pfam" id="PF00534"/>
    </source>
</evidence>
<name>F8E9J1_FLESM</name>
<keyword evidence="4" id="KW-1185">Reference proteome</keyword>
<dbReference type="InterPro" id="IPR028098">
    <property type="entry name" value="Glyco_trans_4-like_N"/>
</dbReference>
<dbReference type="AlphaFoldDB" id="F8E9J1"/>
<reference evidence="4" key="2">
    <citation type="submission" date="2011-06" db="EMBL/GenBank/DDBJ databases">
        <title>The complete genome of Flexistipes sinusarabici DSM 4947.</title>
        <authorList>
            <person name="Lucas S."/>
            <person name="Han J."/>
            <person name="Lapidus A."/>
            <person name="Bruce D."/>
            <person name="Goodwin L."/>
            <person name="Pitluck S."/>
            <person name="Peters L."/>
            <person name="Kyrpides N."/>
            <person name="Mavromatis K."/>
            <person name="Ivanova N."/>
            <person name="Mikhailova N."/>
            <person name="Chertkov O."/>
            <person name="Detter J.C."/>
            <person name="Tapia R."/>
            <person name="Han C."/>
            <person name="Land M."/>
            <person name="Hauser L."/>
            <person name="Markowitz V."/>
            <person name="Cheng J.-F."/>
            <person name="Hugenholtz P."/>
            <person name="Woyke T."/>
            <person name="Wu D."/>
            <person name="Spring S."/>
            <person name="Schroeder M."/>
            <person name="Brambilla E."/>
            <person name="Klenk H.-P."/>
            <person name="Eisen J.A."/>
        </authorList>
    </citation>
    <scope>NUCLEOTIDE SEQUENCE [LARGE SCALE GENOMIC DNA]</scope>
    <source>
        <strain evidence="4">DSM 4947 / MAS 10</strain>
    </source>
</reference>
<dbReference type="KEGG" id="fsi:Flexsi_1673"/>
<dbReference type="SUPFAM" id="SSF53756">
    <property type="entry name" value="UDP-Glycosyltransferase/glycogen phosphorylase"/>
    <property type="match status" value="1"/>
</dbReference>
<dbReference type="GO" id="GO:0016757">
    <property type="term" value="F:glycosyltransferase activity"/>
    <property type="evidence" value="ECO:0007669"/>
    <property type="project" value="InterPro"/>
</dbReference>
<evidence type="ECO:0000313" key="3">
    <source>
        <dbReference type="EMBL" id="AEI15320.1"/>
    </source>
</evidence>
<keyword evidence="3" id="KW-0808">Transferase</keyword>
<feature type="domain" description="Glycosyltransferase subfamily 4-like N-terminal" evidence="2">
    <location>
        <begin position="17"/>
        <end position="168"/>
    </location>
</feature>
<protein>
    <submittedName>
        <fullName evidence="3">Glycosyl transferase group 1</fullName>
    </submittedName>
</protein>
<dbReference type="PANTHER" id="PTHR45947:SF3">
    <property type="entry name" value="SULFOQUINOVOSYL TRANSFERASE SQD2"/>
    <property type="match status" value="1"/>
</dbReference>
<feature type="domain" description="Glycosyl transferase family 1" evidence="1">
    <location>
        <begin position="179"/>
        <end position="327"/>
    </location>
</feature>
<dbReference type="STRING" id="717231.Flexsi_1673"/>